<dbReference type="CDD" id="cd22884">
    <property type="entry name" value="TOM22"/>
    <property type="match status" value="1"/>
</dbReference>
<evidence type="ECO:0000256" key="6">
    <source>
        <dbReference type="ARBA" id="ARBA00022927"/>
    </source>
</evidence>
<evidence type="ECO:0000256" key="3">
    <source>
        <dbReference type="ARBA" id="ARBA00022448"/>
    </source>
</evidence>
<dbReference type="Pfam" id="PF04281">
    <property type="entry name" value="Tom22"/>
    <property type="match status" value="1"/>
</dbReference>
<keyword evidence="9" id="KW-0496">Mitochondrion</keyword>
<dbReference type="STRING" id="1754191.A0A1Y1V4X9"/>
<comment type="caution">
    <text evidence="13">The sequence shown here is derived from an EMBL/GenBank/DDBJ whole genome shotgun (WGS) entry which is preliminary data.</text>
</comment>
<keyword evidence="4" id="KW-0812">Transmembrane</keyword>
<dbReference type="Proteomes" id="UP000193719">
    <property type="component" value="Unassembled WGS sequence"/>
</dbReference>
<evidence type="ECO:0000256" key="11">
    <source>
        <dbReference type="ARBA" id="ARBA00023170"/>
    </source>
</evidence>
<evidence type="ECO:0000256" key="2">
    <source>
        <dbReference type="ARBA" id="ARBA00009874"/>
    </source>
</evidence>
<reference evidence="13 14" key="1">
    <citation type="submission" date="2016-08" db="EMBL/GenBank/DDBJ databases">
        <title>Genomes of anaerobic fungi encode conserved fungal cellulosomes for biomass hydrolysis.</title>
        <authorList>
            <consortium name="DOE Joint Genome Institute"/>
            <person name="Haitjema C.H."/>
            <person name="Gilmore S.P."/>
            <person name="Henske J.K."/>
            <person name="Solomon K.V."/>
            <person name="De Groot R."/>
            <person name="Kuo A."/>
            <person name="Mondo S.J."/>
            <person name="Salamov A.A."/>
            <person name="Labutti K."/>
            <person name="Zhao Z."/>
            <person name="Chiniquy J."/>
            <person name="Barry K."/>
            <person name="Brewer H.M."/>
            <person name="Purvine S.O."/>
            <person name="Wright A.T."/>
            <person name="Boxma B."/>
            <person name="Van Alen T."/>
            <person name="Hackstein J.H."/>
            <person name="Baker S.E."/>
            <person name="Grigoriev I.V."/>
            <person name="O'Malley M.A."/>
        </authorList>
    </citation>
    <scope>NUCLEOTIDE SEQUENCE [LARGE SCALE GENOMIC DNA]</scope>
    <source>
        <strain evidence="14">finn</strain>
    </source>
</reference>
<feature type="compositionally biased region" description="Acidic residues" evidence="12">
    <location>
        <begin position="16"/>
        <end position="37"/>
    </location>
</feature>
<keyword evidence="10" id="KW-0472">Membrane</keyword>
<evidence type="ECO:0000256" key="8">
    <source>
        <dbReference type="ARBA" id="ARBA00023010"/>
    </source>
</evidence>
<keyword evidence="14" id="KW-1185">Reference proteome</keyword>
<feature type="region of interest" description="Disordered" evidence="12">
    <location>
        <begin position="1"/>
        <end position="37"/>
    </location>
</feature>
<dbReference type="PANTHER" id="PTHR12504:SF0">
    <property type="entry name" value="MITOCHONDRIAL IMPORT RECEPTOR SUBUNIT TOM22 HOMOLOG"/>
    <property type="match status" value="1"/>
</dbReference>
<evidence type="ECO:0000256" key="9">
    <source>
        <dbReference type="ARBA" id="ARBA00023128"/>
    </source>
</evidence>
<comment type="subcellular location">
    <subcellularLocation>
        <location evidence="1">Mitochondrion outer membrane</location>
        <topology evidence="1">Single-pass membrane protein</topology>
    </subcellularLocation>
</comment>
<name>A0A1Y1V4X9_9FUNG</name>
<comment type="similarity">
    <text evidence="2">Belongs to the Tom22 family.</text>
</comment>
<keyword evidence="3" id="KW-0813">Transport</keyword>
<gene>
    <name evidence="13" type="ORF">BCR36DRAFT_584869</name>
</gene>
<evidence type="ECO:0000313" key="13">
    <source>
        <dbReference type="EMBL" id="ORX47360.1"/>
    </source>
</evidence>
<dbReference type="InterPro" id="IPR005683">
    <property type="entry name" value="Tom22"/>
</dbReference>
<keyword evidence="5" id="KW-1000">Mitochondrion outer membrane</keyword>
<dbReference type="GO" id="GO:0006886">
    <property type="term" value="P:intracellular protein transport"/>
    <property type="evidence" value="ECO:0007669"/>
    <property type="project" value="InterPro"/>
</dbReference>
<evidence type="ECO:0000256" key="5">
    <source>
        <dbReference type="ARBA" id="ARBA00022787"/>
    </source>
</evidence>
<sequence>MAYLEEIEDKNNVLVSEEEEEEEYTSSDEEDSEIDDDETFMSRVMALKDIVPPETRARISNSASSLFSKSFGLLKAVGNSAWILVTAASILALPVVLEIEREQAAIHQENQKAQEQQYRQHQLLSRVVPKEDEE</sequence>
<proteinExistence type="inferred from homology"/>
<evidence type="ECO:0008006" key="15">
    <source>
        <dbReference type="Google" id="ProtNLM"/>
    </source>
</evidence>
<evidence type="ECO:0000256" key="4">
    <source>
        <dbReference type="ARBA" id="ARBA00022692"/>
    </source>
</evidence>
<dbReference type="EMBL" id="MCFH01000031">
    <property type="protein sequence ID" value="ORX47360.1"/>
    <property type="molecule type" value="Genomic_DNA"/>
</dbReference>
<dbReference type="AlphaFoldDB" id="A0A1Y1V4X9"/>
<dbReference type="OrthoDB" id="10016939at2759"/>
<dbReference type="PANTHER" id="PTHR12504">
    <property type="entry name" value="MITOCHONDRIAL IMPORT RECEPTOR SUBUNIT TOM22"/>
    <property type="match status" value="1"/>
</dbReference>
<feature type="region of interest" description="Disordered" evidence="12">
    <location>
        <begin position="108"/>
        <end position="134"/>
    </location>
</feature>
<reference evidence="13 14" key="2">
    <citation type="submission" date="2016-08" db="EMBL/GenBank/DDBJ databases">
        <title>Pervasive Adenine N6-methylation of Active Genes in Fungi.</title>
        <authorList>
            <consortium name="DOE Joint Genome Institute"/>
            <person name="Mondo S.J."/>
            <person name="Dannebaum R.O."/>
            <person name="Kuo R.C."/>
            <person name="Labutti K."/>
            <person name="Haridas S."/>
            <person name="Kuo A."/>
            <person name="Salamov A."/>
            <person name="Ahrendt S.R."/>
            <person name="Lipzen A."/>
            <person name="Sullivan W."/>
            <person name="Andreopoulos W.B."/>
            <person name="Clum A."/>
            <person name="Lindquist E."/>
            <person name="Daum C."/>
            <person name="Ramamoorthy G.K."/>
            <person name="Gryganskyi A."/>
            <person name="Culley D."/>
            <person name="Magnuson J.K."/>
            <person name="James T.Y."/>
            <person name="O'Malley M.A."/>
            <person name="Stajich J.E."/>
            <person name="Spatafora J.W."/>
            <person name="Visel A."/>
            <person name="Grigoriev I.V."/>
        </authorList>
    </citation>
    <scope>NUCLEOTIDE SEQUENCE [LARGE SCALE GENOMIC DNA]</scope>
    <source>
        <strain evidence="14">finn</strain>
    </source>
</reference>
<accession>A0A1Y1V4X9</accession>
<keyword evidence="8" id="KW-0811">Translocation</keyword>
<evidence type="ECO:0000256" key="7">
    <source>
        <dbReference type="ARBA" id="ARBA00022989"/>
    </source>
</evidence>
<keyword evidence="7" id="KW-1133">Transmembrane helix</keyword>
<organism evidence="13 14">
    <name type="scientific">Piromyces finnis</name>
    <dbReference type="NCBI Taxonomy" id="1754191"/>
    <lineage>
        <taxon>Eukaryota</taxon>
        <taxon>Fungi</taxon>
        <taxon>Fungi incertae sedis</taxon>
        <taxon>Chytridiomycota</taxon>
        <taxon>Chytridiomycota incertae sedis</taxon>
        <taxon>Neocallimastigomycetes</taxon>
        <taxon>Neocallimastigales</taxon>
        <taxon>Neocallimastigaceae</taxon>
        <taxon>Piromyces</taxon>
    </lineage>
</organism>
<protein>
    <recommendedName>
        <fullName evidence="15">Mitochondrial import translocase, subunit Tom22</fullName>
    </recommendedName>
</protein>
<dbReference type="GO" id="GO:0005741">
    <property type="term" value="C:mitochondrial outer membrane"/>
    <property type="evidence" value="ECO:0007669"/>
    <property type="project" value="UniProtKB-SubCell"/>
</dbReference>
<feature type="compositionally biased region" description="Polar residues" evidence="12">
    <location>
        <begin position="113"/>
        <end position="123"/>
    </location>
</feature>
<evidence type="ECO:0000256" key="1">
    <source>
        <dbReference type="ARBA" id="ARBA00004572"/>
    </source>
</evidence>
<evidence type="ECO:0000256" key="12">
    <source>
        <dbReference type="SAM" id="MobiDB-lite"/>
    </source>
</evidence>
<evidence type="ECO:0000313" key="14">
    <source>
        <dbReference type="Proteomes" id="UP000193719"/>
    </source>
</evidence>
<keyword evidence="6" id="KW-0653">Protein transport</keyword>
<keyword evidence="11" id="KW-0675">Receptor</keyword>
<evidence type="ECO:0000256" key="10">
    <source>
        <dbReference type="ARBA" id="ARBA00023136"/>
    </source>
</evidence>